<organism evidence="1 2">
    <name type="scientific">Spironucleus salmonicida</name>
    <dbReference type="NCBI Taxonomy" id="348837"/>
    <lineage>
        <taxon>Eukaryota</taxon>
        <taxon>Metamonada</taxon>
        <taxon>Diplomonadida</taxon>
        <taxon>Hexamitidae</taxon>
        <taxon>Hexamitinae</taxon>
        <taxon>Spironucleus</taxon>
    </lineage>
</organism>
<protein>
    <submittedName>
        <fullName evidence="1">Uncharacterized protein</fullName>
    </submittedName>
</protein>
<comment type="caution">
    <text evidence="1">The sequence shown here is derived from an EMBL/GenBank/DDBJ whole genome shotgun (WGS) entry which is preliminary data.</text>
</comment>
<gene>
    <name evidence="1" type="ORF">SS50377_20441</name>
</gene>
<dbReference type="GeneID" id="94294464"/>
<dbReference type="Proteomes" id="UP000018208">
    <property type="component" value="Unassembled WGS sequence"/>
</dbReference>
<proteinExistence type="predicted"/>
<keyword evidence="2" id="KW-1185">Reference proteome</keyword>
<sequence>MRPCQKQLKKKQLSVTIPQIQLKYHNKTDIDLLHEKQPDTSKFFCLNHKLWNFNKLDTQDLAELIDIEDTDKMINNSYTLKCSVDLLFQTNNQCMNILNGLLEDSDCQANNIE</sequence>
<evidence type="ECO:0000313" key="2">
    <source>
        <dbReference type="Proteomes" id="UP000018208"/>
    </source>
</evidence>
<name>A0A9P8M022_9EUKA</name>
<dbReference type="EMBL" id="AUWU02000001">
    <property type="protein sequence ID" value="KAH0577092.1"/>
    <property type="molecule type" value="Genomic_DNA"/>
</dbReference>
<accession>A0A9P8M022</accession>
<reference evidence="1 2" key="1">
    <citation type="journal article" date="2014" name="PLoS Genet.">
        <title>The Genome of Spironucleus salmonicida Highlights a Fish Pathogen Adapted to Fluctuating Environments.</title>
        <authorList>
            <person name="Xu F."/>
            <person name="Jerlstrom-Hultqvist J."/>
            <person name="Einarsson E."/>
            <person name="Astvaldsson A."/>
            <person name="Svard S.G."/>
            <person name="Andersson J.O."/>
        </authorList>
    </citation>
    <scope>NUCLEOTIDE SEQUENCE [LARGE SCALE GENOMIC DNA]</scope>
    <source>
        <strain evidence="1 2">ATCC 50377</strain>
    </source>
</reference>
<dbReference type="RefSeq" id="XP_067767865.1">
    <property type="nucleotide sequence ID" value="XM_067904383.1"/>
</dbReference>
<dbReference type="AlphaFoldDB" id="A0A9P8M022"/>
<dbReference type="KEGG" id="ssao:94294464"/>
<evidence type="ECO:0000313" key="1">
    <source>
        <dbReference type="EMBL" id="KAH0577092.1"/>
    </source>
</evidence>